<dbReference type="EMBL" id="CP045997">
    <property type="protein sequence ID" value="QHV94104.1"/>
    <property type="molecule type" value="Genomic_DNA"/>
</dbReference>
<dbReference type="RefSeq" id="WP_162384525.1">
    <property type="nucleotide sequence ID" value="NZ_CP045997.1"/>
</dbReference>
<feature type="signal peptide" evidence="1">
    <location>
        <begin position="1"/>
        <end position="20"/>
    </location>
</feature>
<sequence length="292" mass="31643">MKKLLIALVTLLQVAGTVAAQSTSALPTLASDYQALVGAERAFSAYTEREGVKAGFSKFLSPEAVVVLEGKFALGKPLYEKAPFLPGVLSWRPVHADIAASGDLGYTTGPFEVRPKTKTDTPVGFGHYTTIWQKNSTGTWEAIADVGIRHDDPKQPIADLIVPAVYNQKMQDKIDTVARRIELLDAELKLIKLAGSQSLRDAYQSAIGQNQPVRLYRAGHLPAIGPDALNVAETGTAPATYTLSRVAVASSGDMGIVYGYVEQQDKKGPFIRIWKRQPDSSWKVAHEVLDLP</sequence>
<evidence type="ECO:0000256" key="1">
    <source>
        <dbReference type="SAM" id="SignalP"/>
    </source>
</evidence>
<protein>
    <recommendedName>
        <fullName evidence="4">DUF4440 domain-containing protein</fullName>
    </recommendedName>
</protein>
<evidence type="ECO:0000313" key="3">
    <source>
        <dbReference type="Proteomes" id="UP000464577"/>
    </source>
</evidence>
<name>A0A6P1VNC6_9BACT</name>
<dbReference type="AlphaFoldDB" id="A0A6P1VNC6"/>
<dbReference type="SUPFAM" id="SSF54427">
    <property type="entry name" value="NTF2-like"/>
    <property type="match status" value="1"/>
</dbReference>
<proteinExistence type="predicted"/>
<feature type="chain" id="PRO_5027054254" description="DUF4440 domain-containing protein" evidence="1">
    <location>
        <begin position="21"/>
        <end position="292"/>
    </location>
</feature>
<dbReference type="Gene3D" id="3.10.450.50">
    <property type="match status" value="2"/>
</dbReference>
<keyword evidence="3" id="KW-1185">Reference proteome</keyword>
<gene>
    <name evidence="2" type="ORF">GJR95_03255</name>
</gene>
<dbReference type="KEGG" id="senf:GJR95_03255"/>
<dbReference type="Proteomes" id="UP000464577">
    <property type="component" value="Chromosome"/>
</dbReference>
<reference evidence="2 3" key="1">
    <citation type="submission" date="2019-11" db="EMBL/GenBank/DDBJ databases">
        <title>Spirosoma endbachense sp. nov., isolated from a natural salt meadow.</title>
        <authorList>
            <person name="Rojas J."/>
            <person name="Ambika Manirajan B."/>
            <person name="Ratering S."/>
            <person name="Suarez C."/>
            <person name="Geissler-Plaum R."/>
            <person name="Schnell S."/>
        </authorList>
    </citation>
    <scope>NUCLEOTIDE SEQUENCE [LARGE SCALE GENOMIC DNA]</scope>
    <source>
        <strain evidence="2 3">I-24</strain>
    </source>
</reference>
<keyword evidence="1" id="KW-0732">Signal</keyword>
<evidence type="ECO:0008006" key="4">
    <source>
        <dbReference type="Google" id="ProtNLM"/>
    </source>
</evidence>
<accession>A0A6P1VNC6</accession>
<dbReference type="InterPro" id="IPR032710">
    <property type="entry name" value="NTF2-like_dom_sf"/>
</dbReference>
<organism evidence="2 3">
    <name type="scientific">Spirosoma endbachense</name>
    <dbReference type="NCBI Taxonomy" id="2666025"/>
    <lineage>
        <taxon>Bacteria</taxon>
        <taxon>Pseudomonadati</taxon>
        <taxon>Bacteroidota</taxon>
        <taxon>Cytophagia</taxon>
        <taxon>Cytophagales</taxon>
        <taxon>Cytophagaceae</taxon>
        <taxon>Spirosoma</taxon>
    </lineage>
</organism>
<evidence type="ECO:0000313" key="2">
    <source>
        <dbReference type="EMBL" id="QHV94104.1"/>
    </source>
</evidence>